<dbReference type="Gene3D" id="3.30.1330.60">
    <property type="entry name" value="OmpA-like domain"/>
    <property type="match status" value="1"/>
</dbReference>
<dbReference type="RefSeq" id="WP_009206533.1">
    <property type="nucleotide sequence ID" value="NC_022357.1"/>
</dbReference>
<dbReference type="PROSITE" id="PS51257">
    <property type="entry name" value="PROKAR_LIPOPROTEIN"/>
    <property type="match status" value="1"/>
</dbReference>
<dbReference type="InterPro" id="IPR039001">
    <property type="entry name" value="Pal"/>
</dbReference>
<evidence type="ECO:0000313" key="12">
    <source>
        <dbReference type="EMBL" id="BAN34519.1"/>
    </source>
</evidence>
<dbReference type="GO" id="GO:0009279">
    <property type="term" value="C:cell outer membrane"/>
    <property type="evidence" value="ECO:0007669"/>
    <property type="project" value="UniProtKB-SubCell"/>
</dbReference>
<feature type="chain" id="PRO_5004546081" description="Peptidoglycan-associated lipoprotein" evidence="10">
    <location>
        <begin position="21"/>
        <end position="172"/>
    </location>
</feature>
<dbReference type="HAMAP" id="MF_02204">
    <property type="entry name" value="Pal"/>
    <property type="match status" value="1"/>
</dbReference>
<feature type="signal peptide" evidence="10">
    <location>
        <begin position="1"/>
        <end position="20"/>
    </location>
</feature>
<evidence type="ECO:0000256" key="5">
    <source>
        <dbReference type="ARBA" id="ARBA00023237"/>
    </source>
</evidence>
<evidence type="ECO:0000256" key="3">
    <source>
        <dbReference type="ARBA" id="ARBA00023136"/>
    </source>
</evidence>
<dbReference type="CDD" id="cd07185">
    <property type="entry name" value="OmpA_C-like"/>
    <property type="match status" value="1"/>
</dbReference>
<feature type="compositionally biased region" description="Polar residues" evidence="9">
    <location>
        <begin position="35"/>
        <end position="58"/>
    </location>
</feature>
<dbReference type="PROSITE" id="PS51123">
    <property type="entry name" value="OMPA_2"/>
    <property type="match status" value="1"/>
</dbReference>
<comment type="function">
    <text evidence="8">Part of the Tol-Pal system, which plays a role in outer membrane invagination during cell division and is important for maintaining outer membrane integrity.</text>
</comment>
<dbReference type="InterPro" id="IPR050330">
    <property type="entry name" value="Bact_OuterMem_StrucFunc"/>
</dbReference>
<evidence type="ECO:0000256" key="4">
    <source>
        <dbReference type="ARBA" id="ARBA00023139"/>
    </source>
</evidence>
<dbReference type="PANTHER" id="PTHR30329">
    <property type="entry name" value="STATOR ELEMENT OF FLAGELLAR MOTOR COMPLEX"/>
    <property type="match status" value="1"/>
</dbReference>
<feature type="compositionally biased region" description="Basic and acidic residues" evidence="9">
    <location>
        <begin position="24"/>
        <end position="34"/>
    </location>
</feature>
<dbReference type="PANTHER" id="PTHR30329:SF21">
    <property type="entry name" value="LIPOPROTEIN YIAD-RELATED"/>
    <property type="match status" value="1"/>
</dbReference>
<accession>S6AIZ6</accession>
<feature type="region of interest" description="Disordered" evidence="9">
    <location>
        <begin position="24"/>
        <end position="58"/>
    </location>
</feature>
<keyword evidence="3 8" id="KW-0472">Membrane</keyword>
<keyword evidence="6 8" id="KW-0449">Lipoprotein</keyword>
<dbReference type="EMBL" id="AP013066">
    <property type="protein sequence ID" value="BAN34519.1"/>
    <property type="molecule type" value="Genomic_DNA"/>
</dbReference>
<dbReference type="NCBIfam" id="TIGR02802">
    <property type="entry name" value="Pal_lipo"/>
    <property type="match status" value="1"/>
</dbReference>
<dbReference type="InterPro" id="IPR006665">
    <property type="entry name" value="OmpA-like"/>
</dbReference>
<dbReference type="InterPro" id="IPR036737">
    <property type="entry name" value="OmpA-like_sf"/>
</dbReference>
<dbReference type="STRING" id="1163617.SCD_n00677"/>
<sequence length="172" mass="18949">MKKILFSTLLVSLLVGCASQDVKDQPKAAVEDRTTTQAGADTKSAGQQSVTANPLTDPSNILSKRSVYYDFDKSDVKAEYKPMVEAHAKYLTSNKSAKVAVQGNCDERGSREYNIALGNQRADSVRKMMNVFGASDSQIEVVSFGEEKPRAACHDESCWKENRRSDIVYQGE</sequence>
<dbReference type="SUPFAM" id="SSF103088">
    <property type="entry name" value="OmpA-like"/>
    <property type="match status" value="1"/>
</dbReference>
<evidence type="ECO:0000259" key="11">
    <source>
        <dbReference type="PROSITE" id="PS51123"/>
    </source>
</evidence>
<keyword evidence="4 8" id="KW-0564">Palmitate</keyword>
<reference evidence="12 13" key="1">
    <citation type="journal article" date="2012" name="Appl. Environ. Microbiol.">
        <title>Draft genome sequence of a psychrotolerant sulfur-oxidizing bacterium, Sulfuricella denitrificans skB26, and proteomic insights into cold adaptation.</title>
        <authorList>
            <person name="Watanabe T."/>
            <person name="Kojima H."/>
            <person name="Fukui M."/>
        </authorList>
    </citation>
    <scope>NUCLEOTIDE SEQUENCE [LARGE SCALE GENOMIC DNA]</scope>
    <source>
        <strain evidence="13">skB26</strain>
    </source>
</reference>
<dbReference type="PRINTS" id="PR01021">
    <property type="entry name" value="OMPADOMAIN"/>
</dbReference>
<protein>
    <recommendedName>
        <fullName evidence="8">Peptidoglycan-associated lipoprotein</fullName>
        <shortName evidence="8">PAL</shortName>
    </recommendedName>
</protein>
<evidence type="ECO:0000256" key="10">
    <source>
        <dbReference type="SAM" id="SignalP"/>
    </source>
</evidence>
<comment type="similarity">
    <text evidence="8">Belongs to the Pal lipoprotein family.</text>
</comment>
<dbReference type="Proteomes" id="UP000015559">
    <property type="component" value="Chromosome"/>
</dbReference>
<gene>
    <name evidence="8" type="primary">pal</name>
    <name evidence="12" type="ORF">SCD_n00677</name>
</gene>
<dbReference type="OrthoDB" id="9809164at2"/>
<keyword evidence="13" id="KW-1185">Reference proteome</keyword>
<evidence type="ECO:0000313" key="13">
    <source>
        <dbReference type="Proteomes" id="UP000015559"/>
    </source>
</evidence>
<dbReference type="AlphaFoldDB" id="S6AIZ6"/>
<comment type="subcellular location">
    <subcellularLocation>
        <location evidence="8">Cell outer membrane</location>
        <topology evidence="8">Lipid-anchor</topology>
    </subcellularLocation>
</comment>
<organism evidence="12 13">
    <name type="scientific">Sulfuricella denitrificans (strain DSM 22764 / NBRC 105220 / skB26)</name>
    <dbReference type="NCBI Taxonomy" id="1163617"/>
    <lineage>
        <taxon>Bacteria</taxon>
        <taxon>Pseudomonadati</taxon>
        <taxon>Pseudomonadota</taxon>
        <taxon>Betaproteobacteria</taxon>
        <taxon>Nitrosomonadales</taxon>
        <taxon>Sulfuricellaceae</taxon>
        <taxon>Sulfuricella</taxon>
    </lineage>
</organism>
<name>S6AIZ6_SULDS</name>
<dbReference type="HOGENOM" id="CLU_016890_9_0_4"/>
<keyword evidence="1 8" id="KW-0132">Cell division</keyword>
<evidence type="ECO:0000256" key="6">
    <source>
        <dbReference type="ARBA" id="ARBA00023288"/>
    </source>
</evidence>
<dbReference type="eggNOG" id="COG2885">
    <property type="taxonomic scope" value="Bacteria"/>
</dbReference>
<dbReference type="InterPro" id="IPR014169">
    <property type="entry name" value="Pal_lipo_C"/>
</dbReference>
<evidence type="ECO:0000256" key="7">
    <source>
        <dbReference type="ARBA" id="ARBA00023306"/>
    </source>
</evidence>
<evidence type="ECO:0000256" key="9">
    <source>
        <dbReference type="SAM" id="MobiDB-lite"/>
    </source>
</evidence>
<evidence type="ECO:0000256" key="2">
    <source>
        <dbReference type="ARBA" id="ARBA00022729"/>
    </source>
</evidence>
<feature type="domain" description="OmpA-like" evidence="11">
    <location>
        <begin position="56"/>
        <end position="172"/>
    </location>
</feature>
<dbReference type="Pfam" id="PF00691">
    <property type="entry name" value="OmpA"/>
    <property type="match status" value="1"/>
</dbReference>
<dbReference type="GO" id="GO:0051301">
    <property type="term" value="P:cell division"/>
    <property type="evidence" value="ECO:0007669"/>
    <property type="project" value="UniProtKB-UniRule"/>
</dbReference>
<evidence type="ECO:0000256" key="1">
    <source>
        <dbReference type="ARBA" id="ARBA00022618"/>
    </source>
</evidence>
<comment type="subunit">
    <text evidence="8">The Tol-Pal system is composed of five core proteins: the inner membrane proteins TolA, TolQ and TolR, the periplasmic protein TolB and the outer membrane protein Pal. They form a network linking the inner and outer membranes and the peptidoglycan layer.</text>
</comment>
<dbReference type="KEGG" id="sdr:SCD_n00677"/>
<dbReference type="InterPro" id="IPR006664">
    <property type="entry name" value="OMP_bac"/>
</dbReference>
<evidence type="ECO:0000256" key="8">
    <source>
        <dbReference type="HAMAP-Rule" id="MF_02204"/>
    </source>
</evidence>
<keyword evidence="2 8" id="KW-0732">Signal</keyword>
<keyword evidence="7 8" id="KW-0131">Cell cycle</keyword>
<proteinExistence type="inferred from homology"/>
<keyword evidence="5 8" id="KW-0998">Cell outer membrane</keyword>